<keyword evidence="2" id="KW-0479">Metal-binding</keyword>
<feature type="domain" description="C2H2-type" evidence="8">
    <location>
        <begin position="75"/>
        <end position="102"/>
    </location>
</feature>
<evidence type="ECO:0000256" key="7">
    <source>
        <dbReference type="PROSITE-ProRule" id="PRU00042"/>
    </source>
</evidence>
<dbReference type="PROSITE" id="PS50157">
    <property type="entry name" value="ZINC_FINGER_C2H2_2"/>
    <property type="match status" value="2"/>
</dbReference>
<dbReference type="FunFam" id="3.30.160.60:FF:001997">
    <property type="entry name" value="Uncharacterized protein"/>
    <property type="match status" value="1"/>
</dbReference>
<dbReference type="Pfam" id="PF00096">
    <property type="entry name" value="zf-C2H2"/>
    <property type="match status" value="2"/>
</dbReference>
<dbReference type="FunFam" id="3.30.160.60:FF:000446">
    <property type="entry name" value="Zinc finger protein"/>
    <property type="match status" value="1"/>
</dbReference>
<dbReference type="SUPFAM" id="SSF57667">
    <property type="entry name" value="beta-beta-alpha zinc fingers"/>
    <property type="match status" value="2"/>
</dbReference>
<dbReference type="EMBL" id="JBICBT010001106">
    <property type="protein sequence ID" value="KAL3082514.1"/>
    <property type="molecule type" value="Genomic_DNA"/>
</dbReference>
<dbReference type="InterPro" id="IPR050331">
    <property type="entry name" value="Zinc_finger"/>
</dbReference>
<dbReference type="FunFam" id="3.30.160.60:FF:000096">
    <property type="entry name" value="Zinc finger and BTB domain-containing protein 18 isoform 1"/>
    <property type="match status" value="1"/>
</dbReference>
<evidence type="ECO:0000256" key="3">
    <source>
        <dbReference type="ARBA" id="ARBA00022737"/>
    </source>
</evidence>
<protein>
    <recommendedName>
        <fullName evidence="8">C2H2-type domain-containing protein</fullName>
    </recommendedName>
</protein>
<keyword evidence="3" id="KW-0677">Repeat</keyword>
<dbReference type="PROSITE" id="PS00028">
    <property type="entry name" value="ZINC_FINGER_C2H2_1"/>
    <property type="match status" value="1"/>
</dbReference>
<dbReference type="PANTHER" id="PTHR16515">
    <property type="entry name" value="PR DOMAIN ZINC FINGER PROTEIN"/>
    <property type="match status" value="1"/>
</dbReference>
<evidence type="ECO:0000256" key="6">
    <source>
        <dbReference type="ARBA" id="ARBA00023242"/>
    </source>
</evidence>
<dbReference type="InterPro" id="IPR036236">
    <property type="entry name" value="Znf_C2H2_sf"/>
</dbReference>
<dbReference type="GO" id="GO:0000122">
    <property type="term" value="P:negative regulation of transcription by RNA polymerase II"/>
    <property type="evidence" value="ECO:0007669"/>
    <property type="project" value="UniProtKB-ARBA"/>
</dbReference>
<evidence type="ECO:0000256" key="5">
    <source>
        <dbReference type="ARBA" id="ARBA00022833"/>
    </source>
</evidence>
<evidence type="ECO:0000313" key="10">
    <source>
        <dbReference type="Proteomes" id="UP001620626"/>
    </source>
</evidence>
<dbReference type="GO" id="GO:0008270">
    <property type="term" value="F:zinc ion binding"/>
    <property type="evidence" value="ECO:0007669"/>
    <property type="project" value="UniProtKB-KW"/>
</dbReference>
<evidence type="ECO:0000313" key="9">
    <source>
        <dbReference type="EMBL" id="KAL3082514.1"/>
    </source>
</evidence>
<accession>A0ABD2IR83</accession>
<gene>
    <name evidence="9" type="ORF">niasHT_030528</name>
</gene>
<evidence type="ECO:0000256" key="1">
    <source>
        <dbReference type="ARBA" id="ARBA00004123"/>
    </source>
</evidence>
<evidence type="ECO:0000259" key="8">
    <source>
        <dbReference type="PROSITE" id="PS50157"/>
    </source>
</evidence>
<comment type="caution">
    <text evidence="9">The sequence shown here is derived from an EMBL/GenBank/DDBJ whole genome shotgun (WGS) entry which is preliminary data.</text>
</comment>
<keyword evidence="4 7" id="KW-0863">Zinc-finger</keyword>
<reference evidence="9 10" key="1">
    <citation type="submission" date="2024-10" db="EMBL/GenBank/DDBJ databases">
        <authorList>
            <person name="Kim D."/>
        </authorList>
    </citation>
    <scope>NUCLEOTIDE SEQUENCE [LARGE SCALE GENOMIC DNA]</scope>
    <source>
        <strain evidence="9">BH-2024</strain>
    </source>
</reference>
<dbReference type="PANTHER" id="PTHR16515:SF49">
    <property type="entry name" value="GASTRULA ZINC FINGER PROTEIN XLCGF49.1-LIKE-RELATED"/>
    <property type="match status" value="1"/>
</dbReference>
<sequence length="160" mass="18193">MLIHTGQKPFVCDHCAKRFSDGSAMNGTSAYTPGKSLIRERGPGRQFHCDFCGQRFVLNSNLKVHRRKHTGDKPYTCTECGQGFAHRSNLRRHLKKKTNNASALDRLRRLVAEKYATFVVEGTDIPQVNWWWWASTPVINRIRAPNVARDLLIEAICVGI</sequence>
<dbReference type="GO" id="GO:0005634">
    <property type="term" value="C:nucleus"/>
    <property type="evidence" value="ECO:0007669"/>
    <property type="project" value="UniProtKB-SubCell"/>
</dbReference>
<proteinExistence type="predicted"/>
<dbReference type="InterPro" id="IPR013087">
    <property type="entry name" value="Znf_C2H2_type"/>
</dbReference>
<organism evidence="9 10">
    <name type="scientific">Heterodera trifolii</name>
    <dbReference type="NCBI Taxonomy" id="157864"/>
    <lineage>
        <taxon>Eukaryota</taxon>
        <taxon>Metazoa</taxon>
        <taxon>Ecdysozoa</taxon>
        <taxon>Nematoda</taxon>
        <taxon>Chromadorea</taxon>
        <taxon>Rhabditida</taxon>
        <taxon>Tylenchina</taxon>
        <taxon>Tylenchomorpha</taxon>
        <taxon>Tylenchoidea</taxon>
        <taxon>Heteroderidae</taxon>
        <taxon>Heteroderinae</taxon>
        <taxon>Heterodera</taxon>
    </lineage>
</organism>
<keyword evidence="6" id="KW-0539">Nucleus</keyword>
<dbReference type="Gene3D" id="3.30.160.60">
    <property type="entry name" value="Classic Zinc Finger"/>
    <property type="match status" value="3"/>
</dbReference>
<feature type="domain" description="C2H2-type" evidence="8">
    <location>
        <begin position="47"/>
        <end position="74"/>
    </location>
</feature>
<dbReference type="SMART" id="SM00355">
    <property type="entry name" value="ZnF_C2H2"/>
    <property type="match status" value="2"/>
</dbReference>
<evidence type="ECO:0000256" key="2">
    <source>
        <dbReference type="ARBA" id="ARBA00022723"/>
    </source>
</evidence>
<dbReference type="Proteomes" id="UP001620626">
    <property type="component" value="Unassembled WGS sequence"/>
</dbReference>
<keyword evidence="5" id="KW-0862">Zinc</keyword>
<evidence type="ECO:0000256" key="4">
    <source>
        <dbReference type="ARBA" id="ARBA00022771"/>
    </source>
</evidence>
<dbReference type="AlphaFoldDB" id="A0ABD2IR83"/>
<comment type="subcellular location">
    <subcellularLocation>
        <location evidence="1">Nucleus</location>
    </subcellularLocation>
</comment>
<name>A0ABD2IR83_9BILA</name>
<keyword evidence="10" id="KW-1185">Reference proteome</keyword>